<evidence type="ECO:0000256" key="14">
    <source>
        <dbReference type="SAM" id="Phobius"/>
    </source>
</evidence>
<dbReference type="FunFam" id="3.30.565.10:FF:000013">
    <property type="entry name" value="Two-component sensor histidine kinase"/>
    <property type="match status" value="1"/>
</dbReference>
<keyword evidence="11 14" id="KW-1133">Transmembrane helix</keyword>
<dbReference type="GO" id="GO:0005886">
    <property type="term" value="C:plasma membrane"/>
    <property type="evidence" value="ECO:0007669"/>
    <property type="project" value="UniProtKB-SubCell"/>
</dbReference>
<reference evidence="17 18" key="1">
    <citation type="journal article" date="2023" name="Microbiol. Spectr.">
        <title>Symbiosis of Carpenter Bees with Uncharacterized Lactic Acid Bacteria Showing NAD Auxotrophy.</title>
        <authorList>
            <person name="Kawasaki S."/>
            <person name="Ozawa K."/>
            <person name="Mori T."/>
            <person name="Yamamoto A."/>
            <person name="Ito M."/>
            <person name="Ohkuma M."/>
            <person name="Sakamoto M."/>
            <person name="Matsutani M."/>
        </authorList>
    </citation>
    <scope>NUCLEOTIDE SEQUENCE [LARGE SCALE GENOMIC DNA]</scope>
    <source>
        <strain evidence="17 18">KimC2</strain>
    </source>
</reference>
<dbReference type="GO" id="GO:0005524">
    <property type="term" value="F:ATP binding"/>
    <property type="evidence" value="ECO:0007669"/>
    <property type="project" value="UniProtKB-KW"/>
</dbReference>
<comment type="subcellular location">
    <subcellularLocation>
        <location evidence="2">Cell membrane</location>
        <topology evidence="2">Multi-pass membrane protein</topology>
    </subcellularLocation>
</comment>
<dbReference type="CDD" id="cd06225">
    <property type="entry name" value="HAMP"/>
    <property type="match status" value="1"/>
</dbReference>
<dbReference type="Gene3D" id="6.10.340.10">
    <property type="match status" value="1"/>
</dbReference>
<feature type="transmembrane region" description="Helical" evidence="14">
    <location>
        <begin position="21"/>
        <end position="41"/>
    </location>
</feature>
<evidence type="ECO:0000256" key="7">
    <source>
        <dbReference type="ARBA" id="ARBA00022692"/>
    </source>
</evidence>
<dbReference type="RefSeq" id="WP_317696486.1">
    <property type="nucleotide sequence ID" value="NZ_AP026801.1"/>
</dbReference>
<dbReference type="EC" id="2.7.13.3" evidence="3"/>
<evidence type="ECO:0000256" key="5">
    <source>
        <dbReference type="ARBA" id="ARBA00022553"/>
    </source>
</evidence>
<dbReference type="EMBL" id="AP026801">
    <property type="protein sequence ID" value="BDR57410.1"/>
    <property type="molecule type" value="Genomic_DNA"/>
</dbReference>
<keyword evidence="13 14" id="KW-0472">Membrane</keyword>
<evidence type="ECO:0000256" key="9">
    <source>
        <dbReference type="ARBA" id="ARBA00022777"/>
    </source>
</evidence>
<dbReference type="PANTHER" id="PTHR45528:SF1">
    <property type="entry name" value="SENSOR HISTIDINE KINASE CPXA"/>
    <property type="match status" value="1"/>
</dbReference>
<dbReference type="InterPro" id="IPR003661">
    <property type="entry name" value="HisK_dim/P_dom"/>
</dbReference>
<feature type="transmembrane region" description="Helical" evidence="14">
    <location>
        <begin position="74"/>
        <end position="92"/>
    </location>
</feature>
<keyword evidence="6" id="KW-0808">Transferase</keyword>
<protein>
    <recommendedName>
        <fullName evidence="3">histidine kinase</fullName>
        <ecNumber evidence="3">2.7.13.3</ecNumber>
    </recommendedName>
</protein>
<dbReference type="SMART" id="SM00387">
    <property type="entry name" value="HATPase_c"/>
    <property type="match status" value="1"/>
</dbReference>
<evidence type="ECO:0000313" key="17">
    <source>
        <dbReference type="EMBL" id="BDR57410.1"/>
    </source>
</evidence>
<proteinExistence type="predicted"/>
<dbReference type="PANTHER" id="PTHR45528">
    <property type="entry name" value="SENSOR HISTIDINE KINASE CPXA"/>
    <property type="match status" value="1"/>
</dbReference>
<dbReference type="PROSITE" id="PS50885">
    <property type="entry name" value="HAMP"/>
    <property type="match status" value="1"/>
</dbReference>
<evidence type="ECO:0000256" key="12">
    <source>
        <dbReference type="ARBA" id="ARBA00023012"/>
    </source>
</evidence>
<keyword evidence="8" id="KW-0547">Nucleotide-binding</keyword>
<evidence type="ECO:0000313" key="18">
    <source>
        <dbReference type="Proteomes" id="UP001321804"/>
    </source>
</evidence>
<dbReference type="Pfam" id="PF00512">
    <property type="entry name" value="HisKA"/>
    <property type="match status" value="1"/>
</dbReference>
<dbReference type="CDD" id="cd00075">
    <property type="entry name" value="HATPase"/>
    <property type="match status" value="1"/>
</dbReference>
<accession>A0AAU9D560</accession>
<dbReference type="InterPro" id="IPR036890">
    <property type="entry name" value="HATPase_C_sf"/>
</dbReference>
<dbReference type="InterPro" id="IPR004358">
    <property type="entry name" value="Sig_transdc_His_kin-like_C"/>
</dbReference>
<evidence type="ECO:0000256" key="1">
    <source>
        <dbReference type="ARBA" id="ARBA00000085"/>
    </source>
</evidence>
<dbReference type="Pfam" id="PF02518">
    <property type="entry name" value="HATPase_c"/>
    <property type="match status" value="1"/>
</dbReference>
<dbReference type="InterPro" id="IPR003660">
    <property type="entry name" value="HAMP_dom"/>
</dbReference>
<dbReference type="SUPFAM" id="SSF55874">
    <property type="entry name" value="ATPase domain of HSP90 chaperone/DNA topoisomerase II/histidine kinase"/>
    <property type="match status" value="1"/>
</dbReference>
<gene>
    <name evidence="17" type="ORF">KIMC2_19720</name>
</gene>
<dbReference type="InterPro" id="IPR050398">
    <property type="entry name" value="HssS/ArlS-like"/>
</dbReference>
<keyword evidence="18" id="KW-1185">Reference proteome</keyword>
<evidence type="ECO:0000256" key="2">
    <source>
        <dbReference type="ARBA" id="ARBA00004651"/>
    </source>
</evidence>
<dbReference type="InterPro" id="IPR005467">
    <property type="entry name" value="His_kinase_dom"/>
</dbReference>
<dbReference type="SMART" id="SM00388">
    <property type="entry name" value="HisKA"/>
    <property type="match status" value="1"/>
</dbReference>
<evidence type="ECO:0000256" key="11">
    <source>
        <dbReference type="ARBA" id="ARBA00022989"/>
    </source>
</evidence>
<feature type="domain" description="Histidine kinase" evidence="15">
    <location>
        <begin position="161"/>
        <end position="377"/>
    </location>
</feature>
<dbReference type="InterPro" id="IPR036097">
    <property type="entry name" value="HisK_dim/P_sf"/>
</dbReference>
<dbReference type="Gene3D" id="3.30.565.10">
    <property type="entry name" value="Histidine kinase-like ATPase, C-terminal domain"/>
    <property type="match status" value="1"/>
</dbReference>
<keyword evidence="9 17" id="KW-0418">Kinase</keyword>
<dbReference type="Gene3D" id="1.10.287.130">
    <property type="match status" value="1"/>
</dbReference>
<evidence type="ECO:0000256" key="3">
    <source>
        <dbReference type="ARBA" id="ARBA00012438"/>
    </source>
</evidence>
<keyword evidence="5" id="KW-0597">Phosphoprotein</keyword>
<keyword evidence="12" id="KW-0902">Two-component regulatory system</keyword>
<comment type="catalytic activity">
    <reaction evidence="1">
        <text>ATP + protein L-histidine = ADP + protein N-phospho-L-histidine.</text>
        <dbReference type="EC" id="2.7.13.3"/>
    </reaction>
</comment>
<keyword evidence="4" id="KW-1003">Cell membrane</keyword>
<evidence type="ECO:0000259" key="15">
    <source>
        <dbReference type="PROSITE" id="PS50109"/>
    </source>
</evidence>
<sequence>MNNKKIKLSRKEIFELIIEGFITVGIMLLVNFALLIIMLLFNEEDEILHRGLYSLFHGFLAPSFGANLLSFPNFFYLFFGVFDVLVVVWRLLRRYHLMEMRHVITAMQEIADGHLEKRIDYQVNRELQGVVDSINALVDSAVHSMKEERRIEKSKDELITNVSHDLRTPLTSIIGYLNLIEDDPNLDLATIRKYVHVAFVKAGQMKYLTDDLFAYTKLTTREINYNYTTFNMNDLIEQLTADFELEAEKAGLELINDVPSEPTMVKLDSEKIGRALSNLVSNALKYGKKGTFIRVVLEDEGDNVDIKVQNDGPKIPAASLNKIFERFYRVDESRSGTSGSGLGLAIVRNLIEGQGGEVRAVSTHDLTSFEVILPKGKTGAA</sequence>
<evidence type="ECO:0000256" key="4">
    <source>
        <dbReference type="ARBA" id="ARBA00022475"/>
    </source>
</evidence>
<dbReference type="SUPFAM" id="SSF47384">
    <property type="entry name" value="Homodimeric domain of signal transducing histidine kinase"/>
    <property type="match status" value="1"/>
</dbReference>
<feature type="domain" description="HAMP" evidence="16">
    <location>
        <begin position="94"/>
        <end position="146"/>
    </location>
</feature>
<name>A0AAU9D560_9LACO</name>
<dbReference type="PROSITE" id="PS50109">
    <property type="entry name" value="HIS_KIN"/>
    <property type="match status" value="1"/>
</dbReference>
<dbReference type="AlphaFoldDB" id="A0AAU9D560"/>
<dbReference type="Proteomes" id="UP001321804">
    <property type="component" value="Chromosome"/>
</dbReference>
<evidence type="ECO:0000259" key="16">
    <source>
        <dbReference type="PROSITE" id="PS50885"/>
    </source>
</evidence>
<evidence type="ECO:0000256" key="10">
    <source>
        <dbReference type="ARBA" id="ARBA00022840"/>
    </source>
</evidence>
<keyword evidence="10" id="KW-0067">ATP-binding</keyword>
<dbReference type="GO" id="GO:0000155">
    <property type="term" value="F:phosphorelay sensor kinase activity"/>
    <property type="evidence" value="ECO:0007669"/>
    <property type="project" value="InterPro"/>
</dbReference>
<dbReference type="PRINTS" id="PR00344">
    <property type="entry name" value="BCTRLSENSOR"/>
</dbReference>
<dbReference type="CDD" id="cd00082">
    <property type="entry name" value="HisKA"/>
    <property type="match status" value="1"/>
</dbReference>
<dbReference type="InterPro" id="IPR003594">
    <property type="entry name" value="HATPase_dom"/>
</dbReference>
<organism evidence="17 18">
    <name type="scientific">Xylocopilactobacillus apis</name>
    <dbReference type="NCBI Taxonomy" id="2932183"/>
    <lineage>
        <taxon>Bacteria</taxon>
        <taxon>Bacillati</taxon>
        <taxon>Bacillota</taxon>
        <taxon>Bacilli</taxon>
        <taxon>Lactobacillales</taxon>
        <taxon>Lactobacillaceae</taxon>
        <taxon>Xylocopilactobacillus</taxon>
    </lineage>
</organism>
<evidence type="ECO:0000256" key="8">
    <source>
        <dbReference type="ARBA" id="ARBA00022741"/>
    </source>
</evidence>
<dbReference type="KEGG" id="xak:KIMC2_19720"/>
<keyword evidence="7 14" id="KW-0812">Transmembrane</keyword>
<evidence type="ECO:0000256" key="6">
    <source>
        <dbReference type="ARBA" id="ARBA00022679"/>
    </source>
</evidence>
<evidence type="ECO:0000256" key="13">
    <source>
        <dbReference type="ARBA" id="ARBA00023136"/>
    </source>
</evidence>